<proteinExistence type="predicted"/>
<evidence type="ECO:0000313" key="3">
    <source>
        <dbReference type="Proteomes" id="UP001595615"/>
    </source>
</evidence>
<dbReference type="Proteomes" id="UP001595615">
    <property type="component" value="Unassembled WGS sequence"/>
</dbReference>
<evidence type="ECO:0008006" key="4">
    <source>
        <dbReference type="Google" id="ProtNLM"/>
    </source>
</evidence>
<dbReference type="InterPro" id="IPR011990">
    <property type="entry name" value="TPR-like_helical_dom_sf"/>
</dbReference>
<dbReference type="EMBL" id="JBHRXV010000010">
    <property type="protein sequence ID" value="MFC3713295.1"/>
    <property type="molecule type" value="Genomic_DNA"/>
</dbReference>
<evidence type="ECO:0000256" key="1">
    <source>
        <dbReference type="SAM" id="SignalP"/>
    </source>
</evidence>
<gene>
    <name evidence="2" type="ORF">ACFOMD_11970</name>
</gene>
<keyword evidence="3" id="KW-1185">Reference proteome</keyword>
<keyword evidence="1" id="KW-0732">Signal</keyword>
<feature type="chain" id="PRO_5046123724" description="Tetratricopeptide repeat protein" evidence="1">
    <location>
        <begin position="25"/>
        <end position="412"/>
    </location>
</feature>
<protein>
    <recommendedName>
        <fullName evidence="4">Tetratricopeptide repeat protein</fullName>
    </recommendedName>
</protein>
<dbReference type="Gene3D" id="1.25.40.10">
    <property type="entry name" value="Tetratricopeptide repeat domain"/>
    <property type="match status" value="2"/>
</dbReference>
<evidence type="ECO:0000313" key="2">
    <source>
        <dbReference type="EMBL" id="MFC3713295.1"/>
    </source>
</evidence>
<name>A0ABV7XAX7_9SPHN</name>
<comment type="caution">
    <text evidence="2">The sequence shown here is derived from an EMBL/GenBank/DDBJ whole genome shotgun (WGS) entry which is preliminary data.</text>
</comment>
<accession>A0ABV7XAX7</accession>
<feature type="signal peptide" evidence="1">
    <location>
        <begin position="1"/>
        <end position="24"/>
    </location>
</feature>
<organism evidence="2 3">
    <name type="scientific">Sphingoaurantiacus capsulatus</name>
    <dbReference type="NCBI Taxonomy" id="1771310"/>
    <lineage>
        <taxon>Bacteria</taxon>
        <taxon>Pseudomonadati</taxon>
        <taxon>Pseudomonadota</taxon>
        <taxon>Alphaproteobacteria</taxon>
        <taxon>Sphingomonadales</taxon>
        <taxon>Sphingosinicellaceae</taxon>
        <taxon>Sphingoaurantiacus</taxon>
    </lineage>
</organism>
<dbReference type="SUPFAM" id="SSF81901">
    <property type="entry name" value="HCP-like"/>
    <property type="match status" value="1"/>
</dbReference>
<dbReference type="RefSeq" id="WP_380861639.1">
    <property type="nucleotide sequence ID" value="NZ_JBHRXV010000010.1"/>
</dbReference>
<reference evidence="3" key="1">
    <citation type="journal article" date="2019" name="Int. J. Syst. Evol. Microbiol.">
        <title>The Global Catalogue of Microorganisms (GCM) 10K type strain sequencing project: providing services to taxonomists for standard genome sequencing and annotation.</title>
        <authorList>
            <consortium name="The Broad Institute Genomics Platform"/>
            <consortium name="The Broad Institute Genome Sequencing Center for Infectious Disease"/>
            <person name="Wu L."/>
            <person name="Ma J."/>
        </authorList>
    </citation>
    <scope>NUCLEOTIDE SEQUENCE [LARGE SCALE GENOMIC DNA]</scope>
    <source>
        <strain evidence="3">KCTC 42644</strain>
    </source>
</reference>
<sequence length="412" mass="43331">MKSISHLAVAAILSTVAISAPVLAQKAPAAAPAAPAPKLSKPVASILSKVQTAQGAGDHAGALVMLNEALALPKATQEDKLWIYRLMLNTAQATKDNALLKTAVEGSLATGQVSPADEVRFRTALRGLALQSKDYRGAATQAQRLVALAPTDAKAQFELAQVYQLAGQPREAYGAVAKAIEVGKASGTVPEDYYKTASKLALDNNMNAEFATSSAGWLGAYPTAENWRTVLALFLDGAKFDDQGSLDVFRLMHDAGALASEKDYYEYAETANRRGLPGEAKAIIDEGLAKGKLSTAKPYTKELQAVVNPKVARDKASLGSLEADAKKAANGRDALITGDAYLSHGNYAKAAELYRLAIQKGSIDAATANTRLGIALGKAGNKAEAATALNSVKGGAREQLAQYWLMWFNRAA</sequence>